<comment type="catalytic activity">
    <reaction evidence="4">
        <text>propane + NADH + O2 + H(+) = propan-2-ol + NAD(+) + H2O</text>
        <dbReference type="Rhea" id="RHEA:49992"/>
        <dbReference type="ChEBI" id="CHEBI:15377"/>
        <dbReference type="ChEBI" id="CHEBI:15378"/>
        <dbReference type="ChEBI" id="CHEBI:15379"/>
        <dbReference type="ChEBI" id="CHEBI:17824"/>
        <dbReference type="ChEBI" id="CHEBI:32879"/>
        <dbReference type="ChEBI" id="CHEBI:57540"/>
        <dbReference type="ChEBI" id="CHEBI:57945"/>
        <dbReference type="EC" id="1.14.13.227"/>
    </reaction>
</comment>
<reference evidence="5 6" key="1">
    <citation type="submission" date="2019-10" db="EMBL/GenBank/DDBJ databases">
        <title>Genomic analysis of Raineyella sp. CBA3103.</title>
        <authorList>
            <person name="Roh S.W."/>
        </authorList>
    </citation>
    <scope>NUCLEOTIDE SEQUENCE [LARGE SCALE GENOMIC DNA]</scope>
    <source>
        <strain evidence="5 6">CBA3103</strain>
    </source>
</reference>
<dbReference type="AlphaFoldDB" id="A0A5Q2F960"/>
<keyword evidence="2" id="KW-0560">Oxidoreductase</keyword>
<keyword evidence="6" id="KW-1185">Reference proteome</keyword>
<keyword evidence="3 5" id="KW-0503">Monooxygenase</keyword>
<protein>
    <recommendedName>
        <fullName evidence="1">propane 2-monooxygenase</fullName>
        <ecNumber evidence="1">1.14.13.227</ecNumber>
    </recommendedName>
</protein>
<dbReference type="KEGG" id="rain:Rai3103_07195"/>
<dbReference type="EMBL" id="CP045725">
    <property type="protein sequence ID" value="QGF23490.1"/>
    <property type="molecule type" value="Genomic_DNA"/>
</dbReference>
<organism evidence="5 6">
    <name type="scientific">Raineyella fluvialis</name>
    <dbReference type="NCBI Taxonomy" id="2662261"/>
    <lineage>
        <taxon>Bacteria</taxon>
        <taxon>Bacillati</taxon>
        <taxon>Actinomycetota</taxon>
        <taxon>Actinomycetes</taxon>
        <taxon>Propionibacteriales</taxon>
        <taxon>Propionibacteriaceae</taxon>
        <taxon>Raineyella</taxon>
    </lineage>
</organism>
<name>A0A5Q2F960_9ACTN</name>
<evidence type="ECO:0000256" key="2">
    <source>
        <dbReference type="ARBA" id="ARBA00023002"/>
    </source>
</evidence>
<dbReference type="InterPro" id="IPR003430">
    <property type="entry name" value="Phenol_Hydrox"/>
</dbReference>
<dbReference type="InterPro" id="IPR009078">
    <property type="entry name" value="Ferritin-like_SF"/>
</dbReference>
<proteinExistence type="predicted"/>
<dbReference type="Gene3D" id="1.10.620.20">
    <property type="entry name" value="Ribonucleotide Reductase, subunit A"/>
    <property type="match status" value="1"/>
</dbReference>
<dbReference type="GO" id="GO:0004497">
    <property type="term" value="F:monooxygenase activity"/>
    <property type="evidence" value="ECO:0007669"/>
    <property type="project" value="UniProtKB-KW"/>
</dbReference>
<dbReference type="Proteomes" id="UP000386847">
    <property type="component" value="Chromosome"/>
</dbReference>
<evidence type="ECO:0000256" key="3">
    <source>
        <dbReference type="ARBA" id="ARBA00023033"/>
    </source>
</evidence>
<evidence type="ECO:0000256" key="4">
    <source>
        <dbReference type="ARBA" id="ARBA00048941"/>
    </source>
</evidence>
<evidence type="ECO:0000313" key="5">
    <source>
        <dbReference type="EMBL" id="QGF23490.1"/>
    </source>
</evidence>
<accession>A0A5Q2F960</accession>
<dbReference type="InterPro" id="IPR012348">
    <property type="entry name" value="RNR-like"/>
</dbReference>
<dbReference type="EC" id="1.14.13.227" evidence="1"/>
<dbReference type="SUPFAM" id="SSF47240">
    <property type="entry name" value="Ferritin-like"/>
    <property type="match status" value="1"/>
</dbReference>
<dbReference type="RefSeq" id="WP_153572021.1">
    <property type="nucleotide sequence ID" value="NZ_CP045725.1"/>
</dbReference>
<evidence type="ECO:0000313" key="6">
    <source>
        <dbReference type="Proteomes" id="UP000386847"/>
    </source>
</evidence>
<dbReference type="Pfam" id="PF02332">
    <property type="entry name" value="Phenol_Hydrox"/>
    <property type="match status" value="1"/>
</dbReference>
<sequence length="352" mass="39492">MQYELKTQVIEPLRQTFTPLIERYGDKPATRYQEGTIGLQPTENFHYRPTWDSERELYDPDYSALKLTDPYSYTDPRQYYYTPYVTNRAAMHEAFGKTLDYVTDHGLLERTPENWQQLIAQVIIPLRHFESGAQMLYSNACRFSYGATIAQCCSYESFDRIGNAQLISRVGIALGGETASVLKSAKALWMDAPHLQGLREVEEKLLVEQDWAVGVIGLDVVDELLDALVYRHLDEEAILFGAGAYSLLAQHIGTWWSEHRKWLDPLYKEWIADEQYGATNKAAIAAAVNTWLPQALAAVEKVAAQADALAGTDSVAAVRTHAAAVAEKFRALGLEINQTVLDQPVLDQTQGA</sequence>
<gene>
    <name evidence="5" type="ORF">Rai3103_07195</name>
</gene>
<evidence type="ECO:0000256" key="1">
    <source>
        <dbReference type="ARBA" id="ARBA00012710"/>
    </source>
</evidence>